<name>A0A6F9DQM9_9ASCI</name>
<comment type="catalytic activity">
    <reaction evidence="16">
        <text>prostaglandin H2 + [thioredoxin]-dithiol = prostaglandin F2alpha + [thioredoxin]-disulfide</text>
        <dbReference type="Rhea" id="RHEA:28214"/>
        <dbReference type="Rhea" id="RHEA-COMP:10698"/>
        <dbReference type="Rhea" id="RHEA-COMP:10700"/>
        <dbReference type="ChEBI" id="CHEBI:29950"/>
        <dbReference type="ChEBI" id="CHEBI:50058"/>
        <dbReference type="ChEBI" id="CHEBI:57404"/>
        <dbReference type="ChEBI" id="CHEBI:57405"/>
        <dbReference type="EC" id="1.11.1.20"/>
    </reaction>
</comment>
<evidence type="ECO:0000256" key="12">
    <source>
        <dbReference type="ARBA" id="ARBA00037965"/>
    </source>
</evidence>
<organism evidence="19">
    <name type="scientific">Phallusia mammillata</name>
    <dbReference type="NCBI Taxonomy" id="59560"/>
    <lineage>
        <taxon>Eukaryota</taxon>
        <taxon>Metazoa</taxon>
        <taxon>Chordata</taxon>
        <taxon>Tunicata</taxon>
        <taxon>Ascidiacea</taxon>
        <taxon>Phlebobranchia</taxon>
        <taxon>Ascidiidae</taxon>
        <taxon>Phallusia</taxon>
    </lineage>
</organism>
<accession>A0A6F9DQM9</accession>
<dbReference type="PANTHER" id="PTHR28630:SF29">
    <property type="entry name" value="PROSTAMIDE_PROSTAGLANDIN F SYNTHASE"/>
    <property type="match status" value="1"/>
</dbReference>
<dbReference type="Gene3D" id="3.40.30.10">
    <property type="entry name" value="Glutaredoxin"/>
    <property type="match status" value="1"/>
</dbReference>
<evidence type="ECO:0000256" key="4">
    <source>
        <dbReference type="ARBA" id="ARBA00022516"/>
    </source>
</evidence>
<dbReference type="EMBL" id="LR789343">
    <property type="protein sequence ID" value="CAB3265205.1"/>
    <property type="molecule type" value="mRNA"/>
</dbReference>
<dbReference type="PANTHER" id="PTHR28630">
    <property type="match status" value="1"/>
</dbReference>
<comment type="function">
    <text evidence="11">Catalyzes the reduction of prostaglandin-ethanolamide H(2) (prostamide H(2)) to prostamide F(2alpha) with NADPH as proton donor. Also able to reduce prostaglandin H(2) to prostaglandin F(2alpha).</text>
</comment>
<dbReference type="GO" id="GO:0001516">
    <property type="term" value="P:prostaglandin biosynthetic process"/>
    <property type="evidence" value="ECO:0007669"/>
    <property type="project" value="UniProtKB-KW"/>
</dbReference>
<keyword evidence="2" id="KW-0963">Cytoplasm</keyword>
<evidence type="ECO:0000256" key="15">
    <source>
        <dbReference type="ARBA" id="ARBA00041838"/>
    </source>
</evidence>
<evidence type="ECO:0000256" key="6">
    <source>
        <dbReference type="ARBA" id="ARBA00022832"/>
    </source>
</evidence>
<comment type="similarity">
    <text evidence="12">Belongs to the peroxiredoxin-like PRXL2 family. Prostamide/prostaglandin F synthase subfamily.</text>
</comment>
<keyword evidence="4" id="KW-0444">Lipid biosynthesis</keyword>
<evidence type="ECO:0000256" key="17">
    <source>
        <dbReference type="ARBA" id="ARBA00048626"/>
    </source>
</evidence>
<gene>
    <name evidence="19" type="primary">Prxl2b-001</name>
</gene>
<dbReference type="SUPFAM" id="SSF52833">
    <property type="entry name" value="Thioredoxin-like"/>
    <property type="match status" value="1"/>
</dbReference>
<evidence type="ECO:0000256" key="13">
    <source>
        <dbReference type="ARBA" id="ARBA00039126"/>
    </source>
</evidence>
<evidence type="ECO:0000256" key="14">
    <source>
        <dbReference type="ARBA" id="ARBA00040768"/>
    </source>
</evidence>
<evidence type="ECO:0000256" key="10">
    <source>
        <dbReference type="ARBA" id="ARBA00023160"/>
    </source>
</evidence>
<dbReference type="InterPro" id="IPR032801">
    <property type="entry name" value="PXL2A/B/C"/>
</dbReference>
<keyword evidence="6" id="KW-0276">Fatty acid metabolism</keyword>
<evidence type="ECO:0000256" key="9">
    <source>
        <dbReference type="ARBA" id="ARBA00023098"/>
    </source>
</evidence>
<feature type="domain" description="Thioredoxin" evidence="18">
    <location>
        <begin position="6"/>
        <end position="141"/>
    </location>
</feature>
<dbReference type="FunFam" id="3.40.30.10:FF:000243">
    <property type="entry name" value="Prostamide/prostaglandin F synthase"/>
    <property type="match status" value="1"/>
</dbReference>
<evidence type="ECO:0000256" key="7">
    <source>
        <dbReference type="ARBA" id="ARBA00022857"/>
    </source>
</evidence>
<evidence type="ECO:0000313" key="19">
    <source>
        <dbReference type="EMBL" id="CAB3265205.1"/>
    </source>
</evidence>
<comment type="subcellular location">
    <subcellularLocation>
        <location evidence="1">Cytoplasm</location>
        <location evidence="1">Cytosol</location>
    </subcellularLocation>
</comment>
<keyword evidence="8" id="KW-0560">Oxidoreductase</keyword>
<keyword evidence="7" id="KW-0521">NADP</keyword>
<dbReference type="AlphaFoldDB" id="A0A6F9DQM9"/>
<proteinExistence type="evidence at transcript level"/>
<keyword evidence="3" id="KW-0644">Prostaglandin metabolism</keyword>
<dbReference type="GO" id="GO:0005829">
    <property type="term" value="C:cytosol"/>
    <property type="evidence" value="ECO:0007669"/>
    <property type="project" value="UniProtKB-SubCell"/>
</dbReference>
<reference evidence="19" key="1">
    <citation type="submission" date="2020-04" db="EMBL/GenBank/DDBJ databases">
        <authorList>
            <person name="Neveu A P."/>
        </authorList>
    </citation>
    <scope>NUCLEOTIDE SEQUENCE</scope>
    <source>
        <tissue evidence="19">Whole embryo</tissue>
    </source>
</reference>
<evidence type="ECO:0000256" key="1">
    <source>
        <dbReference type="ARBA" id="ARBA00004514"/>
    </source>
</evidence>
<evidence type="ECO:0000256" key="11">
    <source>
        <dbReference type="ARBA" id="ARBA00037117"/>
    </source>
</evidence>
<dbReference type="Pfam" id="PF13911">
    <property type="entry name" value="AhpC-TSA_2"/>
    <property type="match status" value="1"/>
</dbReference>
<evidence type="ECO:0000256" key="2">
    <source>
        <dbReference type="ARBA" id="ARBA00022490"/>
    </source>
</evidence>
<dbReference type="EC" id="1.11.1.20" evidence="13"/>
<evidence type="ECO:0000256" key="16">
    <source>
        <dbReference type="ARBA" id="ARBA00047917"/>
    </source>
</evidence>
<keyword evidence="10" id="KW-0275">Fatty acid biosynthesis</keyword>
<keyword evidence="9" id="KW-0443">Lipid metabolism</keyword>
<evidence type="ECO:0000259" key="18">
    <source>
        <dbReference type="PROSITE" id="PS51352"/>
    </source>
</evidence>
<dbReference type="InterPro" id="IPR036249">
    <property type="entry name" value="Thioredoxin-like_sf"/>
</dbReference>
<evidence type="ECO:0000256" key="8">
    <source>
        <dbReference type="ARBA" id="ARBA00023002"/>
    </source>
</evidence>
<evidence type="ECO:0000256" key="5">
    <source>
        <dbReference type="ARBA" id="ARBA00022585"/>
    </source>
</evidence>
<evidence type="ECO:0000256" key="3">
    <source>
        <dbReference type="ARBA" id="ARBA00022501"/>
    </source>
</evidence>
<dbReference type="CDD" id="cd02970">
    <property type="entry name" value="PRX_like2"/>
    <property type="match status" value="1"/>
</dbReference>
<protein>
    <recommendedName>
        <fullName evidence="14">Prostamide/prostaglandin F synthase</fullName>
        <ecNumber evidence="13">1.11.1.20</ecNumber>
    </recommendedName>
    <alternativeName>
        <fullName evidence="15">Peroxiredoxin-like 2B</fullName>
    </alternativeName>
</protein>
<dbReference type="PROSITE" id="PS51352">
    <property type="entry name" value="THIOREDOXIN_2"/>
    <property type="match status" value="1"/>
</dbReference>
<dbReference type="InterPro" id="IPR013766">
    <property type="entry name" value="Thioredoxin_domain"/>
</dbReference>
<comment type="catalytic activity">
    <reaction evidence="17">
        <text>prostamide F2alpha + [thioredoxin]-disulfide = prostamide H2 + [thioredoxin]-dithiol</text>
        <dbReference type="Rhea" id="RHEA:26373"/>
        <dbReference type="Rhea" id="RHEA-COMP:10698"/>
        <dbReference type="Rhea" id="RHEA-COMP:10700"/>
        <dbReference type="ChEBI" id="CHEBI:29950"/>
        <dbReference type="ChEBI" id="CHEBI:50058"/>
        <dbReference type="ChEBI" id="CHEBI:53081"/>
        <dbReference type="ChEBI" id="CHEBI:53082"/>
        <dbReference type="EC" id="1.11.1.20"/>
    </reaction>
</comment>
<keyword evidence="5" id="KW-0643">Prostaglandin biosynthesis</keyword>
<dbReference type="GO" id="GO:0047017">
    <property type="term" value="F:prostaglandin F synthase activity"/>
    <property type="evidence" value="ECO:0007669"/>
    <property type="project" value="TreeGrafter"/>
</dbReference>
<sequence>MRLGVVYQIRKVMSGTLQTVGENQIKHFPSGKEVQLKSFWANNDVVIYFLRRYGCPVCRWLAKNISRLQPIFDSNNVKLVGISPQTKGSDEFLESKLFSGELYIDEQKKCYKDLDYQQYSFVGALMAVKDKDTQLINQKAKKEGISGNLKGDLYQMGGLLVIRKGGEILLNFKQQKGSDHVENPEILKALGIDAELEAANDKPAECDAAACSM</sequence>